<feature type="coiled-coil region" evidence="1">
    <location>
        <begin position="91"/>
        <end position="118"/>
    </location>
</feature>
<comment type="caution">
    <text evidence="2">The sequence shown here is derived from an EMBL/GenBank/DDBJ whole genome shotgun (WGS) entry which is preliminary data.</text>
</comment>
<proteinExistence type="predicted"/>
<organism evidence="2 3">
    <name type="scientific">Dimorphilus gyrociliatus</name>
    <dbReference type="NCBI Taxonomy" id="2664684"/>
    <lineage>
        <taxon>Eukaryota</taxon>
        <taxon>Metazoa</taxon>
        <taxon>Spiralia</taxon>
        <taxon>Lophotrochozoa</taxon>
        <taxon>Annelida</taxon>
        <taxon>Polychaeta</taxon>
        <taxon>Polychaeta incertae sedis</taxon>
        <taxon>Dinophilidae</taxon>
        <taxon>Dimorphilus</taxon>
    </lineage>
</organism>
<gene>
    <name evidence="2" type="ORF">DGYR_LOCUS7127</name>
</gene>
<evidence type="ECO:0000256" key="1">
    <source>
        <dbReference type="SAM" id="Coils"/>
    </source>
</evidence>
<keyword evidence="1" id="KW-0175">Coiled coil</keyword>
<sequence>MDDILRLDSYSVALTNDRNDSQYLIIPSSWINQDENTFWYIDTSDNKELETIIRTRIAPNDDRTKFNWVKYKYNVLNSINIDSYEEAKKYVTRKQKANNKVNNNRNRLTKRKASESEEICRKKKLLETNNEIVKELFEESSRKEPEGKLSTKDNKKKETVTFENNLLSDSELDYYVLEKLLYILQTIKHLHQQSLQLQKLCKTERGEIRTGMVDLDKSLSDEKKNRRGFFSSLTKMLKKTEEKKIVELETILQTLNLPITNLQHFREKFYFSLIRAPDIKSLVRHALNRLMHVQFAQNVRLNDNCISSESENEKIVFQEWPIFEPFIDGLTTNPTATEIIEIRDRLVKILHLSSDWFNQAKRMWRQKLMRMARPT</sequence>
<dbReference type="EMBL" id="CAJFCJ010000009">
    <property type="protein sequence ID" value="CAD5118806.1"/>
    <property type="molecule type" value="Genomic_DNA"/>
</dbReference>
<reference evidence="2 3" key="1">
    <citation type="submission" date="2020-08" db="EMBL/GenBank/DDBJ databases">
        <authorList>
            <person name="Hejnol A."/>
        </authorList>
    </citation>
    <scope>NUCLEOTIDE SEQUENCE [LARGE SCALE GENOMIC DNA]</scope>
</reference>
<name>A0A7I8VSW1_9ANNE</name>
<evidence type="ECO:0000313" key="3">
    <source>
        <dbReference type="Proteomes" id="UP000549394"/>
    </source>
</evidence>
<protein>
    <submittedName>
        <fullName evidence="2">DgyrCDS7485</fullName>
    </submittedName>
</protein>
<accession>A0A7I8VSW1</accession>
<dbReference type="AlphaFoldDB" id="A0A7I8VSW1"/>
<dbReference type="Proteomes" id="UP000549394">
    <property type="component" value="Unassembled WGS sequence"/>
</dbReference>
<keyword evidence="3" id="KW-1185">Reference proteome</keyword>
<evidence type="ECO:0000313" key="2">
    <source>
        <dbReference type="EMBL" id="CAD5118806.1"/>
    </source>
</evidence>